<evidence type="ECO:0000313" key="2">
    <source>
        <dbReference type="Proteomes" id="UP000078492"/>
    </source>
</evidence>
<dbReference type="AlphaFoldDB" id="A0A151J5Z4"/>
<keyword evidence="2" id="KW-1185">Reference proteome</keyword>
<sequence length="186" mass="21763">MGHPPYSPDLAPNDFFLFPNVKNKLRGQRFLSAEEAVERLKEQEKMQQINDLTKYPVLRKQYKVQIHNNKIYTYFKVIDVEKYELKISDTDNCVILKDKSVFCIEDICQKSDTAEIFLKGKMFTESKLIFNSPCSSLLFHIQHVQNLSNDVHTIDIDKILMKCIKYPYNNGFIILPIIHSQSVNEN</sequence>
<organism evidence="1 2">
    <name type="scientific">Trachymyrmex cornetzi</name>
    <dbReference type="NCBI Taxonomy" id="471704"/>
    <lineage>
        <taxon>Eukaryota</taxon>
        <taxon>Metazoa</taxon>
        <taxon>Ecdysozoa</taxon>
        <taxon>Arthropoda</taxon>
        <taxon>Hexapoda</taxon>
        <taxon>Insecta</taxon>
        <taxon>Pterygota</taxon>
        <taxon>Neoptera</taxon>
        <taxon>Endopterygota</taxon>
        <taxon>Hymenoptera</taxon>
        <taxon>Apocrita</taxon>
        <taxon>Aculeata</taxon>
        <taxon>Formicoidea</taxon>
        <taxon>Formicidae</taxon>
        <taxon>Myrmicinae</taxon>
        <taxon>Trachymyrmex</taxon>
    </lineage>
</organism>
<dbReference type="InterPro" id="IPR036397">
    <property type="entry name" value="RNaseH_sf"/>
</dbReference>
<protein>
    <submittedName>
        <fullName evidence="1">Uncharacterized protein</fullName>
    </submittedName>
</protein>
<dbReference type="Gene3D" id="3.30.420.10">
    <property type="entry name" value="Ribonuclease H-like superfamily/Ribonuclease H"/>
    <property type="match status" value="1"/>
</dbReference>
<accession>A0A151J5Z4</accession>
<proteinExistence type="predicted"/>
<dbReference type="STRING" id="471704.A0A151J5Z4"/>
<dbReference type="GO" id="GO:0003676">
    <property type="term" value="F:nucleic acid binding"/>
    <property type="evidence" value="ECO:0007669"/>
    <property type="project" value="InterPro"/>
</dbReference>
<evidence type="ECO:0000313" key="1">
    <source>
        <dbReference type="EMBL" id="KYN18643.1"/>
    </source>
</evidence>
<dbReference type="EMBL" id="KQ979904">
    <property type="protein sequence ID" value="KYN18643.1"/>
    <property type="molecule type" value="Genomic_DNA"/>
</dbReference>
<dbReference type="Proteomes" id="UP000078492">
    <property type="component" value="Unassembled WGS sequence"/>
</dbReference>
<name>A0A151J5Z4_9HYME</name>
<gene>
    <name evidence="1" type="ORF">ALC57_09041</name>
</gene>
<reference evidence="1 2" key="1">
    <citation type="submission" date="2015-09" db="EMBL/GenBank/DDBJ databases">
        <title>Trachymyrmex cornetzi WGS genome.</title>
        <authorList>
            <person name="Nygaard S."/>
            <person name="Hu H."/>
            <person name="Boomsma J."/>
            <person name="Zhang G."/>
        </authorList>
    </citation>
    <scope>NUCLEOTIDE SEQUENCE [LARGE SCALE GENOMIC DNA]</scope>
    <source>
        <strain evidence="1">Tcor2-1</strain>
        <tissue evidence="1">Whole body</tissue>
    </source>
</reference>